<dbReference type="STRING" id="1035839.GCA_000238795_01231"/>
<sequence>MKPIYAILGFIFLGIGITGIIIPGMPGTVFLLIALFCFGKSSERLHDWFLQTQIYQDHLKSYHETRALSRKAKWRILLISTIGMGIGFVMSGAVWARVIIALSLLVQYAVFFWVIPTLEETPPAEAMVR</sequence>
<comment type="subcellular location">
    <subcellularLocation>
        <location evidence="1">Cell inner membrane</location>
        <topology evidence="1">Multi-pass membrane protein</topology>
    </subcellularLocation>
</comment>
<keyword evidence="2" id="KW-1133">Transmembrane helix</keyword>
<protein>
    <recommendedName>
        <fullName evidence="1">Inner membrane protein</fullName>
    </recommendedName>
</protein>
<gene>
    <name evidence="3" type="ORF">DPV93_04595</name>
</gene>
<dbReference type="InterPro" id="IPR007401">
    <property type="entry name" value="DUF454"/>
</dbReference>
<dbReference type="PANTHER" id="PTHR35813">
    <property type="entry name" value="INNER MEMBRANE PROTEIN YBAN"/>
    <property type="match status" value="1"/>
</dbReference>
<dbReference type="PANTHER" id="PTHR35813:SF1">
    <property type="entry name" value="INNER MEMBRANE PROTEIN YBAN"/>
    <property type="match status" value="1"/>
</dbReference>
<evidence type="ECO:0000256" key="1">
    <source>
        <dbReference type="PIRNR" id="PIRNR016789"/>
    </source>
</evidence>
<keyword evidence="1" id="KW-0997">Cell inner membrane</keyword>
<dbReference type="Pfam" id="PF04304">
    <property type="entry name" value="DUF454"/>
    <property type="match status" value="1"/>
</dbReference>
<evidence type="ECO:0000313" key="4">
    <source>
        <dbReference type="Proteomes" id="UP000253872"/>
    </source>
</evidence>
<dbReference type="PIRSF" id="PIRSF016789">
    <property type="entry name" value="DUF454"/>
    <property type="match status" value="1"/>
</dbReference>
<keyword evidence="1 2" id="KW-0472">Membrane</keyword>
<evidence type="ECO:0000313" key="3">
    <source>
        <dbReference type="EMBL" id="RDE72570.1"/>
    </source>
</evidence>
<evidence type="ECO:0000256" key="2">
    <source>
        <dbReference type="SAM" id="Phobius"/>
    </source>
</evidence>
<name>A0A369YH82_9PAST</name>
<feature type="transmembrane region" description="Helical" evidence="2">
    <location>
        <begin position="76"/>
        <end position="93"/>
    </location>
</feature>
<accession>A0A369YH82</accession>
<dbReference type="GO" id="GO:0005886">
    <property type="term" value="C:plasma membrane"/>
    <property type="evidence" value="ECO:0007669"/>
    <property type="project" value="UniProtKB-SubCell"/>
</dbReference>
<keyword evidence="2" id="KW-0812">Transmembrane</keyword>
<reference evidence="3 4" key="1">
    <citation type="submission" date="2018-05" db="EMBL/GenBank/DDBJ databases">
        <title>Draft Genome Sequences for a Diverse set of 7 Haemophilus Species.</title>
        <authorList>
            <person name="Nichols M."/>
            <person name="Topaz N."/>
            <person name="Wang X."/>
            <person name="Wang X."/>
            <person name="Boxrud D."/>
        </authorList>
    </citation>
    <scope>NUCLEOTIDE SEQUENCE [LARGE SCALE GENOMIC DNA]</scope>
    <source>
        <strain evidence="3 4">C2002001239</strain>
    </source>
</reference>
<keyword evidence="1" id="KW-1003">Cell membrane</keyword>
<feature type="transmembrane region" description="Helical" evidence="2">
    <location>
        <begin position="6"/>
        <end position="38"/>
    </location>
</feature>
<feature type="transmembrane region" description="Helical" evidence="2">
    <location>
        <begin position="99"/>
        <end position="118"/>
    </location>
</feature>
<proteinExistence type="predicted"/>
<dbReference type="AlphaFoldDB" id="A0A369YH82"/>
<dbReference type="EMBL" id="QEPN01000003">
    <property type="protein sequence ID" value="RDE72570.1"/>
    <property type="molecule type" value="Genomic_DNA"/>
</dbReference>
<dbReference type="Proteomes" id="UP000253872">
    <property type="component" value="Unassembled WGS sequence"/>
</dbReference>
<organism evidence="3 4">
    <name type="scientific">Haemophilus sputorum</name>
    <dbReference type="NCBI Taxonomy" id="1078480"/>
    <lineage>
        <taxon>Bacteria</taxon>
        <taxon>Pseudomonadati</taxon>
        <taxon>Pseudomonadota</taxon>
        <taxon>Gammaproteobacteria</taxon>
        <taxon>Pasteurellales</taxon>
        <taxon>Pasteurellaceae</taxon>
        <taxon>Haemophilus</taxon>
    </lineage>
</organism>
<comment type="caution">
    <text evidence="3">The sequence shown here is derived from an EMBL/GenBank/DDBJ whole genome shotgun (WGS) entry which is preliminary data.</text>
</comment>
<dbReference type="RefSeq" id="WP_111402565.1">
    <property type="nucleotide sequence ID" value="NZ_JANFLW010000006.1"/>
</dbReference>